<reference evidence="2" key="1">
    <citation type="submission" date="2023-10" db="EMBL/GenBank/DDBJ databases">
        <authorList>
            <person name="Chen Y."/>
            <person name="Shah S."/>
            <person name="Dougan E. K."/>
            <person name="Thang M."/>
            <person name="Chan C."/>
        </authorList>
    </citation>
    <scope>NUCLEOTIDE SEQUENCE [LARGE SCALE GENOMIC DNA]</scope>
</reference>
<dbReference type="EMBL" id="CAUYUJ010015727">
    <property type="protein sequence ID" value="CAK0857417.1"/>
    <property type="molecule type" value="Genomic_DNA"/>
</dbReference>
<feature type="compositionally biased region" description="Basic and acidic residues" evidence="1">
    <location>
        <begin position="242"/>
        <end position="253"/>
    </location>
</feature>
<feature type="region of interest" description="Disordered" evidence="1">
    <location>
        <begin position="199"/>
        <end position="280"/>
    </location>
</feature>
<sequence>MAKGGSDGTGAGKDQAELDLSLPATGTAMQDPIAILQQAVQVASDPAIKLALQAALAQQAPQAPKVAVSTREAHRKAETAKRDANAKHDAAVKAVERAAVQLAQAQLREQEAVRILAQAELAKRTAVKALAAEEAGDLNFDVVWDESFSDSLRDGSLECEDAEKQELLQLEKDLVAAKSYIGEKGDTVREWHSRVGALEYKLSTRRAQEREGTDGAPQAADEPGAGEGAAMPPTAAAAPRAPDTERAAAEIRRGRVHPQRQGGSDAGSGGRRRPGLAGGP</sequence>
<protein>
    <submittedName>
        <fullName evidence="2">Uncharacterized protein</fullName>
    </submittedName>
</protein>
<proteinExistence type="predicted"/>
<dbReference type="Proteomes" id="UP001189429">
    <property type="component" value="Unassembled WGS sequence"/>
</dbReference>
<gene>
    <name evidence="2" type="ORF">PCOR1329_LOCUS47544</name>
</gene>
<feature type="compositionally biased region" description="Low complexity" evidence="1">
    <location>
        <begin position="215"/>
        <end position="241"/>
    </location>
</feature>
<organism evidence="2 3">
    <name type="scientific">Prorocentrum cordatum</name>
    <dbReference type="NCBI Taxonomy" id="2364126"/>
    <lineage>
        <taxon>Eukaryota</taxon>
        <taxon>Sar</taxon>
        <taxon>Alveolata</taxon>
        <taxon>Dinophyceae</taxon>
        <taxon>Prorocentrales</taxon>
        <taxon>Prorocentraceae</taxon>
        <taxon>Prorocentrum</taxon>
    </lineage>
</organism>
<keyword evidence="3" id="KW-1185">Reference proteome</keyword>
<comment type="caution">
    <text evidence="2">The sequence shown here is derived from an EMBL/GenBank/DDBJ whole genome shotgun (WGS) entry which is preliminary data.</text>
</comment>
<evidence type="ECO:0000313" key="2">
    <source>
        <dbReference type="EMBL" id="CAK0857417.1"/>
    </source>
</evidence>
<evidence type="ECO:0000313" key="3">
    <source>
        <dbReference type="Proteomes" id="UP001189429"/>
    </source>
</evidence>
<name>A0ABN9UDB3_9DINO</name>
<evidence type="ECO:0000256" key="1">
    <source>
        <dbReference type="SAM" id="MobiDB-lite"/>
    </source>
</evidence>
<accession>A0ABN9UDB3</accession>